<protein>
    <submittedName>
        <fullName evidence="3">2-oxoacid:acceptor oxidoreductase family protein</fullName>
    </submittedName>
</protein>
<feature type="domain" description="Pyruvate/ketoisovalerate oxidoreductase catalytic" evidence="2">
    <location>
        <begin position="12"/>
        <end position="176"/>
    </location>
</feature>
<sequence length="180" mass="19632">MKSSQIILAGFGGQGILFAGKVLAYTSLETERNVTWLPSYGPEMRGGTCNCSIVVSDGKAVGSPVISNPDVLIALNRPSLDKFENAVAPGGFIIYDDSLVDRDVERTDVNVIKIPATELTMEHHLETLANMVILGRMLKATELFTTDEIKIGIEKSVPKSKAWLIEKNIEAVNLGYTYDK</sequence>
<reference evidence="3" key="1">
    <citation type="submission" date="2020-08" db="EMBL/GenBank/DDBJ databases">
        <title>Genome public.</title>
        <authorList>
            <person name="Liu C."/>
            <person name="Sun Q."/>
        </authorList>
    </citation>
    <scope>NUCLEOTIDE SEQUENCE</scope>
    <source>
        <strain evidence="3">H8</strain>
    </source>
</reference>
<gene>
    <name evidence="3" type="ORF">H8698_00945</name>
</gene>
<evidence type="ECO:0000313" key="4">
    <source>
        <dbReference type="Proteomes" id="UP000611762"/>
    </source>
</evidence>
<keyword evidence="4" id="KW-1185">Reference proteome</keyword>
<proteinExistence type="predicted"/>
<name>A0A926HY87_9FIRM</name>
<dbReference type="InterPro" id="IPR019752">
    <property type="entry name" value="Pyrv/ketoisovalerate_OxRed_cat"/>
</dbReference>
<dbReference type="EMBL" id="JACRSU010000001">
    <property type="protein sequence ID" value="MBC8539541.1"/>
    <property type="molecule type" value="Genomic_DNA"/>
</dbReference>
<keyword evidence="1" id="KW-0560">Oxidoreductase</keyword>
<dbReference type="GO" id="GO:0016903">
    <property type="term" value="F:oxidoreductase activity, acting on the aldehyde or oxo group of donors"/>
    <property type="evidence" value="ECO:0007669"/>
    <property type="project" value="InterPro"/>
</dbReference>
<dbReference type="PANTHER" id="PTHR42730">
    <property type="entry name" value="2-OXOGLUTARATE SYNTHASE SUBUNIT KORC"/>
    <property type="match status" value="1"/>
</dbReference>
<dbReference type="Pfam" id="PF01558">
    <property type="entry name" value="POR"/>
    <property type="match status" value="1"/>
</dbReference>
<dbReference type="Gene3D" id="3.40.920.10">
    <property type="entry name" value="Pyruvate-ferredoxin oxidoreductase, PFOR, domain III"/>
    <property type="match status" value="1"/>
</dbReference>
<dbReference type="PANTHER" id="PTHR42730:SF1">
    <property type="entry name" value="2-OXOGLUTARATE SYNTHASE SUBUNIT KORC"/>
    <property type="match status" value="1"/>
</dbReference>
<dbReference type="AlphaFoldDB" id="A0A926HY87"/>
<dbReference type="InterPro" id="IPR052554">
    <property type="entry name" value="2-oxoglutarate_synth_KorC"/>
</dbReference>
<dbReference type="Proteomes" id="UP000611762">
    <property type="component" value="Unassembled WGS sequence"/>
</dbReference>
<dbReference type="RefSeq" id="WP_249310729.1">
    <property type="nucleotide sequence ID" value="NZ_JACRSU010000001.1"/>
</dbReference>
<evidence type="ECO:0000313" key="3">
    <source>
        <dbReference type="EMBL" id="MBC8539541.1"/>
    </source>
</evidence>
<evidence type="ECO:0000259" key="2">
    <source>
        <dbReference type="Pfam" id="PF01558"/>
    </source>
</evidence>
<dbReference type="InterPro" id="IPR002869">
    <property type="entry name" value="Pyrv_flavodox_OxRed_cen"/>
</dbReference>
<evidence type="ECO:0000256" key="1">
    <source>
        <dbReference type="ARBA" id="ARBA00023002"/>
    </source>
</evidence>
<accession>A0A926HY87</accession>
<comment type="caution">
    <text evidence="3">The sequence shown here is derived from an EMBL/GenBank/DDBJ whole genome shotgun (WGS) entry which is preliminary data.</text>
</comment>
<dbReference type="SUPFAM" id="SSF53323">
    <property type="entry name" value="Pyruvate-ferredoxin oxidoreductase, PFOR, domain III"/>
    <property type="match status" value="1"/>
</dbReference>
<organism evidence="3 4">
    <name type="scientific">Congzhengia minquanensis</name>
    <dbReference type="NCBI Taxonomy" id="2763657"/>
    <lineage>
        <taxon>Bacteria</taxon>
        <taxon>Bacillati</taxon>
        <taxon>Bacillota</taxon>
        <taxon>Clostridia</taxon>
        <taxon>Eubacteriales</taxon>
        <taxon>Oscillospiraceae</taxon>
        <taxon>Congzhengia</taxon>
    </lineage>
</organism>